<reference evidence="1 2" key="1">
    <citation type="submission" date="2018-12" db="EMBL/GenBank/DDBJ databases">
        <authorList>
            <person name="Li S."/>
            <person name="Yang R."/>
            <person name="Chen G."/>
            <person name="Zou L."/>
            <person name="Zhang C."/>
            <person name="Chen Y."/>
            <person name="Liu Z."/>
            <person name="Li Y."/>
            <person name="Yan Y."/>
            <person name="Huang M."/>
            <person name="Chen T."/>
        </authorList>
    </citation>
    <scope>NUCLEOTIDE SEQUENCE [LARGE SCALE GENOMIC DNA]</scope>
    <source>
        <strain evidence="1 2">1257</strain>
    </source>
</reference>
<organism evidence="1 2">
    <name type="scientific">Pseudomonas entomophila</name>
    <dbReference type="NCBI Taxonomy" id="312306"/>
    <lineage>
        <taxon>Bacteria</taxon>
        <taxon>Pseudomonadati</taxon>
        <taxon>Pseudomonadota</taxon>
        <taxon>Gammaproteobacteria</taxon>
        <taxon>Pseudomonadales</taxon>
        <taxon>Pseudomonadaceae</taxon>
        <taxon>Pseudomonas</taxon>
    </lineage>
</organism>
<sequence>MSFGDIVKIFERYKNFKGWHIRFFGYEFEDFGVLNVKIEMSGAADEVSGEVLNLGVKVCGVVEVRSDFVGGKSRSIFNGVRFSTSGIGGYCLEFDGFFEDVPITLDVIRRRSDCYIVGKSVEIFQVR</sequence>
<evidence type="ECO:0000313" key="2">
    <source>
        <dbReference type="Proteomes" id="UP000268230"/>
    </source>
</evidence>
<dbReference type="AlphaFoldDB" id="A0A3S8UQT8"/>
<dbReference type="EMBL" id="CP034338">
    <property type="protein sequence ID" value="AZL70627.1"/>
    <property type="molecule type" value="Genomic_DNA"/>
</dbReference>
<gene>
    <name evidence="1" type="ORF">EJA05_24110</name>
</gene>
<proteinExistence type="predicted"/>
<accession>A0A3S8UQT8</accession>
<dbReference type="KEGG" id="pory:EJA05_24110"/>
<name>A0A3S8UQT8_9PSED</name>
<protein>
    <submittedName>
        <fullName evidence="1">Uncharacterized protein</fullName>
    </submittedName>
</protein>
<evidence type="ECO:0000313" key="1">
    <source>
        <dbReference type="EMBL" id="AZL70627.1"/>
    </source>
</evidence>
<dbReference type="Proteomes" id="UP000268230">
    <property type="component" value="Chromosome"/>
</dbReference>